<evidence type="ECO:0000256" key="1">
    <source>
        <dbReference type="SAM" id="MobiDB-lite"/>
    </source>
</evidence>
<gene>
    <name evidence="2" type="ORF">A9O66_25680</name>
</gene>
<feature type="region of interest" description="Disordered" evidence="1">
    <location>
        <begin position="13"/>
        <end position="66"/>
    </location>
</feature>
<accession>A0A9Q6S774</accession>
<evidence type="ECO:0000313" key="3">
    <source>
        <dbReference type="Proteomes" id="UP000509548"/>
    </source>
</evidence>
<proteinExistence type="predicted"/>
<evidence type="ECO:0000313" key="2">
    <source>
        <dbReference type="EMBL" id="QLB65738.1"/>
    </source>
</evidence>
<sequence>MKQRISTLIDFFVRDKASTSPPAHGDDGPRDGASMRPERLRDRRATRAHRRRGESYRPARAVRCAG</sequence>
<organism evidence="2 3">
    <name type="scientific">Paraburkholderia caribensis</name>
    <dbReference type="NCBI Taxonomy" id="75105"/>
    <lineage>
        <taxon>Bacteria</taxon>
        <taxon>Pseudomonadati</taxon>
        <taxon>Pseudomonadota</taxon>
        <taxon>Betaproteobacteria</taxon>
        <taxon>Burkholderiales</taxon>
        <taxon>Burkholderiaceae</taxon>
        <taxon>Paraburkholderia</taxon>
    </lineage>
</organism>
<protein>
    <submittedName>
        <fullName evidence="2">Uncharacterized protein</fullName>
    </submittedName>
</protein>
<dbReference type="AlphaFoldDB" id="A0A9Q6S774"/>
<feature type="compositionally biased region" description="Basic and acidic residues" evidence="1">
    <location>
        <begin position="36"/>
        <end position="45"/>
    </location>
</feature>
<reference evidence="2 3" key="1">
    <citation type="journal article" date="2014" name="Genome Announc.">
        <title>Draft Genome Sequence of the Haloacid-Degrading Burkholderia caribensis Strain MBA4.</title>
        <authorList>
            <person name="Pan Y."/>
            <person name="Kong K.F."/>
            <person name="Tsang J.S."/>
        </authorList>
    </citation>
    <scope>NUCLEOTIDE SEQUENCE [LARGE SCALE GENOMIC DNA]</scope>
    <source>
        <strain evidence="2 3">852011</strain>
    </source>
</reference>
<name>A0A9Q6S774_9BURK</name>
<dbReference type="Proteomes" id="UP000509548">
    <property type="component" value="Chromosome 2"/>
</dbReference>
<dbReference type="EMBL" id="CP015959">
    <property type="protein sequence ID" value="QLB65738.1"/>
    <property type="molecule type" value="Genomic_DNA"/>
</dbReference>